<dbReference type="AlphaFoldDB" id="A0A0H5R0K7"/>
<dbReference type="InterPro" id="IPR047125">
    <property type="entry name" value="DCTN5"/>
</dbReference>
<comment type="similarity">
    <text evidence="4">Belongs to the dynactin subunits 5/6 family. Dynactin subunit 5 subfamily.</text>
</comment>
<dbReference type="InterPro" id="IPR011004">
    <property type="entry name" value="Trimer_LpxA-like_sf"/>
</dbReference>
<evidence type="ECO:0000256" key="5">
    <source>
        <dbReference type="ARBA" id="ARBA00034865"/>
    </source>
</evidence>
<feature type="non-terminal residue" evidence="6">
    <location>
        <position position="1"/>
    </location>
</feature>
<evidence type="ECO:0000313" key="6">
    <source>
        <dbReference type="EMBL" id="CRZ01284.1"/>
    </source>
</evidence>
<proteinExistence type="inferred from homology"/>
<dbReference type="EMBL" id="HACM01000842">
    <property type="protein sequence ID" value="CRZ01284.1"/>
    <property type="molecule type" value="Transcribed_RNA"/>
</dbReference>
<protein>
    <recommendedName>
        <fullName evidence="5">Dynactin subunit 5</fullName>
    </recommendedName>
</protein>
<dbReference type="PANTHER" id="PTHR46126">
    <property type="entry name" value="DYNACTIN SUBUNIT 5"/>
    <property type="match status" value="1"/>
</dbReference>
<dbReference type="GO" id="GO:0005869">
    <property type="term" value="C:dynactin complex"/>
    <property type="evidence" value="ECO:0007669"/>
    <property type="project" value="TreeGrafter"/>
</dbReference>
<organism evidence="6">
    <name type="scientific">Spongospora subterranea</name>
    <dbReference type="NCBI Taxonomy" id="70186"/>
    <lineage>
        <taxon>Eukaryota</taxon>
        <taxon>Sar</taxon>
        <taxon>Rhizaria</taxon>
        <taxon>Endomyxa</taxon>
        <taxon>Phytomyxea</taxon>
        <taxon>Plasmodiophorida</taxon>
        <taxon>Plasmodiophoridae</taxon>
        <taxon>Spongospora</taxon>
    </lineage>
</organism>
<keyword evidence="2" id="KW-0963">Cytoplasm</keyword>
<evidence type="ECO:0000256" key="1">
    <source>
        <dbReference type="ARBA" id="ARBA00004245"/>
    </source>
</evidence>
<reference evidence="6" key="1">
    <citation type="submission" date="2015-04" db="EMBL/GenBank/DDBJ databases">
        <title>The genome sequence of the plant pathogenic Rhizarian Plasmodiophora brassicae reveals insights in its biotrophic life cycle and the origin of chitin synthesis.</title>
        <authorList>
            <person name="Schwelm A."/>
            <person name="Fogelqvist J."/>
            <person name="Knaust A."/>
            <person name="Julke S."/>
            <person name="Lilja T."/>
            <person name="Dhandapani V."/>
            <person name="Bonilla-Rosso G."/>
            <person name="Karlsson M."/>
            <person name="Shevchenko A."/>
            <person name="Choi S.R."/>
            <person name="Kim H.G."/>
            <person name="Park J.Y."/>
            <person name="Lim Y.P."/>
            <person name="Ludwig-Muller J."/>
            <person name="Dixelius C."/>
        </authorList>
    </citation>
    <scope>NUCLEOTIDE SEQUENCE</scope>
    <source>
        <tissue evidence="6">Potato root galls</tissue>
    </source>
</reference>
<dbReference type="PANTHER" id="PTHR46126:SF1">
    <property type="entry name" value="DYNACTIN SUBUNIT 5"/>
    <property type="match status" value="1"/>
</dbReference>
<keyword evidence="3" id="KW-0206">Cytoskeleton</keyword>
<comment type="subcellular location">
    <subcellularLocation>
        <location evidence="1">Cytoplasm</location>
        <location evidence="1">Cytoskeleton</location>
    </subcellularLocation>
</comment>
<evidence type="ECO:0000256" key="3">
    <source>
        <dbReference type="ARBA" id="ARBA00023212"/>
    </source>
</evidence>
<evidence type="ECO:0000256" key="2">
    <source>
        <dbReference type="ARBA" id="ARBA00022490"/>
    </source>
</evidence>
<dbReference type="SUPFAM" id="SSF51161">
    <property type="entry name" value="Trimeric LpxA-like enzymes"/>
    <property type="match status" value="1"/>
</dbReference>
<evidence type="ECO:0000256" key="4">
    <source>
        <dbReference type="ARBA" id="ARBA00034706"/>
    </source>
</evidence>
<dbReference type="Pfam" id="PF21711">
    <property type="entry name" value="DCTN5"/>
    <property type="match status" value="1"/>
</dbReference>
<accession>A0A0H5R0K7</accession>
<name>A0A0H5R0K7_9EUKA</name>
<dbReference type="Gene3D" id="2.160.10.10">
    <property type="entry name" value="Hexapeptide repeat proteins"/>
    <property type="match status" value="1"/>
</dbReference>
<sequence>VQTRCEMALESNNIIVTASRNLISRKSKLFKTEDIIVDGCSIISDLATIRGDLAPIHIGRYCFFGVQSVLRPPLDNGSVAQFASQTAMDYVVIEDRAIVRAALIESCTHIMEGAVIGERCILGPCSRVLPDSVVPADTVVPPLCIVGGNPAVIVDRVGSQFENTWIERCVNMHREATAILNTKQTTTN</sequence>